<name>A0ABD6EBP8_9BILA</name>
<feature type="region of interest" description="Disordered" evidence="1">
    <location>
        <begin position="104"/>
        <end position="123"/>
    </location>
</feature>
<dbReference type="AlphaFoldDB" id="A0ABD6EBP8"/>
<dbReference type="EMBL" id="JBGFUD010002044">
    <property type="protein sequence ID" value="MFH4977076.1"/>
    <property type="molecule type" value="Genomic_DNA"/>
</dbReference>
<organism evidence="2 3">
    <name type="scientific">Gnathostoma spinigerum</name>
    <dbReference type="NCBI Taxonomy" id="75299"/>
    <lineage>
        <taxon>Eukaryota</taxon>
        <taxon>Metazoa</taxon>
        <taxon>Ecdysozoa</taxon>
        <taxon>Nematoda</taxon>
        <taxon>Chromadorea</taxon>
        <taxon>Rhabditida</taxon>
        <taxon>Spirurina</taxon>
        <taxon>Gnathostomatomorpha</taxon>
        <taxon>Gnathostomatoidea</taxon>
        <taxon>Gnathostomatidae</taxon>
        <taxon>Gnathostoma</taxon>
    </lineage>
</organism>
<reference evidence="2 3" key="1">
    <citation type="submission" date="2024-08" db="EMBL/GenBank/DDBJ databases">
        <title>Gnathostoma spinigerum genome.</title>
        <authorList>
            <person name="Gonzalez-Bertolin B."/>
            <person name="Monzon S."/>
            <person name="Zaballos A."/>
            <person name="Jimenez P."/>
            <person name="Dekumyoy P."/>
            <person name="Varona S."/>
            <person name="Cuesta I."/>
            <person name="Sumanam S."/>
            <person name="Adisakwattana P."/>
            <person name="Gasser R.B."/>
            <person name="Hernandez-Gonzalez A."/>
            <person name="Young N.D."/>
            <person name="Perteguer M.J."/>
        </authorList>
    </citation>
    <scope>NUCLEOTIDE SEQUENCE [LARGE SCALE GENOMIC DNA]</scope>
    <source>
        <strain evidence="2">AL3</strain>
        <tissue evidence="2">Liver</tissue>
    </source>
</reference>
<gene>
    <name evidence="2" type="ORF">AB6A40_003785</name>
</gene>
<evidence type="ECO:0000256" key="1">
    <source>
        <dbReference type="SAM" id="MobiDB-lite"/>
    </source>
</evidence>
<accession>A0ABD6EBP8</accession>
<keyword evidence="3" id="KW-1185">Reference proteome</keyword>
<evidence type="ECO:0000313" key="2">
    <source>
        <dbReference type="EMBL" id="MFH4977076.1"/>
    </source>
</evidence>
<comment type="caution">
    <text evidence="2">The sequence shown here is derived from an EMBL/GenBank/DDBJ whole genome shotgun (WGS) entry which is preliminary data.</text>
</comment>
<protein>
    <submittedName>
        <fullName evidence="2">Uncharacterized protein</fullName>
    </submittedName>
</protein>
<dbReference type="Proteomes" id="UP001608902">
    <property type="component" value="Unassembled WGS sequence"/>
</dbReference>
<proteinExistence type="predicted"/>
<evidence type="ECO:0000313" key="3">
    <source>
        <dbReference type="Proteomes" id="UP001608902"/>
    </source>
</evidence>
<sequence length="123" mass="14058">MSMECKRSGGGRRWACRNNWCRKKRGIVTGTFFEEARLKPQEVFQLSYNWCRGKHSVSEIQYTIHAWRMDQQPDRRPLSIGTTTSETFVLNVSSKICKLEAKGKCSKPNGLQSQDGNGIESVK</sequence>